<protein>
    <submittedName>
        <fullName evidence="5">Uncharacterized protein</fullName>
    </submittedName>
</protein>
<dbReference type="GeneID" id="119736399"/>
<accession>A0A914AQL5</accession>
<evidence type="ECO:0000259" key="4">
    <source>
        <dbReference type="Pfam" id="PF25757"/>
    </source>
</evidence>
<dbReference type="GO" id="GO:0045505">
    <property type="term" value="F:dynein intermediate chain binding"/>
    <property type="evidence" value="ECO:0007669"/>
    <property type="project" value="TreeGrafter"/>
</dbReference>
<dbReference type="OrthoDB" id="413572at2759"/>
<dbReference type="GO" id="GO:0005737">
    <property type="term" value="C:cytoplasm"/>
    <property type="evidence" value="ECO:0007669"/>
    <property type="project" value="TreeGrafter"/>
</dbReference>
<dbReference type="GO" id="GO:0036158">
    <property type="term" value="P:outer dynein arm assembly"/>
    <property type="evidence" value="ECO:0007669"/>
    <property type="project" value="TreeGrafter"/>
</dbReference>
<dbReference type="RefSeq" id="XP_038066345.1">
    <property type="nucleotide sequence ID" value="XM_038210417.1"/>
</dbReference>
<dbReference type="InterPro" id="IPR011989">
    <property type="entry name" value="ARM-like"/>
</dbReference>
<dbReference type="InterPro" id="IPR056497">
    <property type="entry name" value="HEAT_DAAF5"/>
</dbReference>
<dbReference type="Gene3D" id="1.25.10.10">
    <property type="entry name" value="Leucine-rich Repeat Variant"/>
    <property type="match status" value="4"/>
</dbReference>
<keyword evidence="6" id="KW-1185">Reference proteome</keyword>
<dbReference type="RefSeq" id="XP_038066344.1">
    <property type="nucleotide sequence ID" value="XM_038210416.1"/>
</dbReference>
<evidence type="ECO:0000313" key="6">
    <source>
        <dbReference type="Proteomes" id="UP000887568"/>
    </source>
</evidence>
<proteinExistence type="predicted"/>
<evidence type="ECO:0000259" key="2">
    <source>
        <dbReference type="Pfam" id="PF23271"/>
    </source>
</evidence>
<dbReference type="PANTHER" id="PTHR16216">
    <property type="entry name" value="DYNEIN ASSEMBLY FACTOR 5, AXONEMAL"/>
    <property type="match status" value="1"/>
</dbReference>
<dbReference type="EnsemblMetazoa" id="XM_038210417.1">
    <property type="protein sequence ID" value="XP_038066345.1"/>
    <property type="gene ID" value="LOC119736399"/>
</dbReference>
<dbReference type="AlphaFoldDB" id="A0A914AQL5"/>
<evidence type="ECO:0000256" key="1">
    <source>
        <dbReference type="ARBA" id="ARBA00022737"/>
    </source>
</evidence>
<feature type="domain" description="Stalled ribosome sensor GCN1-like HEAT repeats region" evidence="2">
    <location>
        <begin position="676"/>
        <end position="813"/>
    </location>
</feature>
<dbReference type="FunFam" id="1.25.10.10:FF:000746">
    <property type="entry name" value="Dynein assembly factor 5, axonemal"/>
    <property type="match status" value="1"/>
</dbReference>
<feature type="domain" description="Dynein axonemal assembly factor 5 TPR repeats" evidence="4">
    <location>
        <begin position="25"/>
        <end position="310"/>
    </location>
</feature>
<dbReference type="EnsemblMetazoa" id="XM_038210416.1">
    <property type="protein sequence ID" value="XP_038066344.1"/>
    <property type="gene ID" value="LOC119736399"/>
</dbReference>
<dbReference type="Proteomes" id="UP000887568">
    <property type="component" value="Unplaced"/>
</dbReference>
<dbReference type="Pfam" id="PF25757">
    <property type="entry name" value="TPR_DNAAF5"/>
    <property type="match status" value="1"/>
</dbReference>
<dbReference type="Pfam" id="PF24573">
    <property type="entry name" value="HEAT_DAAF5"/>
    <property type="match status" value="1"/>
</dbReference>
<evidence type="ECO:0000259" key="3">
    <source>
        <dbReference type="Pfam" id="PF24573"/>
    </source>
</evidence>
<dbReference type="CTD" id="54919"/>
<dbReference type="InterPro" id="IPR016024">
    <property type="entry name" value="ARM-type_fold"/>
</dbReference>
<dbReference type="PANTHER" id="PTHR16216:SF2">
    <property type="entry name" value="DYNEIN AXONEMAL ASSEMBLY FACTOR 5"/>
    <property type="match status" value="1"/>
</dbReference>
<reference evidence="5" key="1">
    <citation type="submission" date="2022-11" db="UniProtKB">
        <authorList>
            <consortium name="EnsemblMetazoa"/>
        </authorList>
    </citation>
    <scope>IDENTIFICATION</scope>
</reference>
<dbReference type="OMA" id="AFQGPWA"/>
<feature type="domain" description="Dynein axonemal assembly factor 5 HEAT-repeat" evidence="3">
    <location>
        <begin position="320"/>
        <end position="510"/>
    </location>
</feature>
<dbReference type="InterPro" id="IPR052623">
    <property type="entry name" value="DAAF5"/>
</dbReference>
<dbReference type="InterPro" id="IPR057546">
    <property type="entry name" value="HEAT_GCN1"/>
</dbReference>
<dbReference type="Pfam" id="PF23271">
    <property type="entry name" value="HEAT_GCN1"/>
    <property type="match status" value="1"/>
</dbReference>
<keyword evidence="1" id="KW-0677">Repeat</keyword>
<dbReference type="GO" id="GO:0036159">
    <property type="term" value="P:inner dynein arm assembly"/>
    <property type="evidence" value="ECO:0007669"/>
    <property type="project" value="TreeGrafter"/>
</dbReference>
<dbReference type="InterPro" id="IPR057978">
    <property type="entry name" value="TPR_DAAF5"/>
</dbReference>
<dbReference type="FunFam" id="1.25.10.10:FF:001984">
    <property type="entry name" value="Uncharacterized protein"/>
    <property type="match status" value="1"/>
</dbReference>
<organism evidence="5 6">
    <name type="scientific">Patiria miniata</name>
    <name type="common">Bat star</name>
    <name type="synonym">Asterina miniata</name>
    <dbReference type="NCBI Taxonomy" id="46514"/>
    <lineage>
        <taxon>Eukaryota</taxon>
        <taxon>Metazoa</taxon>
        <taxon>Echinodermata</taxon>
        <taxon>Eleutherozoa</taxon>
        <taxon>Asterozoa</taxon>
        <taxon>Asteroidea</taxon>
        <taxon>Valvatacea</taxon>
        <taxon>Valvatida</taxon>
        <taxon>Asterinidae</taxon>
        <taxon>Patiria</taxon>
    </lineage>
</organism>
<evidence type="ECO:0000313" key="5">
    <source>
        <dbReference type="EnsemblMetazoa" id="XP_038066345.1"/>
    </source>
</evidence>
<name>A0A914AQL5_PATMI</name>
<dbReference type="GO" id="GO:0003341">
    <property type="term" value="P:cilium movement"/>
    <property type="evidence" value="ECO:0007669"/>
    <property type="project" value="TreeGrafter"/>
</dbReference>
<sequence>MAENVESVDARTTEILQAVTRHINCLSENNRATKKRALESIRRETLGKKPALDPEILQRVFDSLLKPLLKCFADSVERCRELAIDAVSEFLDAVPMPEGSLPYLMPTVVQRLGNQEIVETSEELRLSLVSLLVKLSELTKKKIAPYLDDLVKILQRTIVDPFPDVRRESCKCTSLVARSIPEHFHMQSESLITPLLHCISHQHAKVRTQCTLTIGDVLQYGSHKPMDKVISHLAQRLFDQSPQVRVAVTDVVGGWLLDFVDRYSFHHKLIPLLLTSQTDELPDIQQRAFKLWDDIGDKYAKENEEELKDQMDFGKYVKLPPGETKRPNLGCRTLIFRNLSKILPGLLHDLTDWTTSNRIMSAKLLRMLLLNAEDHTTQHMEKLLSGMYKACGDEEKEVVTQILQSAELVGFFVDPAIYWKLMSPTVQLAQSPGVLMTLAALIRGSTQEGFHPQLQSVCDVLVDPEVCRGEQHSYQIHLVSCIEAIMGTSKEQCSEVSLSLLMVLVTVLALERDDALKNKTRDVIESLAQVQGMESSSALYRQHSRQMLDLLKGNYEQWTNFSVERPIFDTLLTESGVLVIELLDDIFPVLQANLKTDKDPELRLKFFSLLSRLVMKAGESPEAKARFGDFSLVVVREMVIPNCVWHGGRTASAIRTTGISCLWALLQSGLLTAEQVSSVMDDLQTQLTSLLEDDSRSTRLITCRVFRKILALCGATFDPDRLHTMYMELLKRMDDSSDEIRVAVAKTFQTFFQCFPADYDRVLYRAHLETLYRGLLVHMDDPDPNIQQAVLDILKQAAPLHPKLLQEEVETVRHKHRSFLLCDELLQHIKTLTE</sequence>
<dbReference type="SUPFAM" id="SSF48371">
    <property type="entry name" value="ARM repeat"/>
    <property type="match status" value="1"/>
</dbReference>